<feature type="compositionally biased region" description="Low complexity" evidence="3">
    <location>
        <begin position="56"/>
        <end position="73"/>
    </location>
</feature>
<protein>
    <recommendedName>
        <fullName evidence="4">N-acetyltransferase domain-containing protein</fullName>
    </recommendedName>
</protein>
<evidence type="ECO:0000313" key="5">
    <source>
        <dbReference type="EMBL" id="KAL2291636.1"/>
    </source>
</evidence>
<dbReference type="InterPro" id="IPR000182">
    <property type="entry name" value="GNAT_dom"/>
</dbReference>
<organism evidence="5 6">
    <name type="scientific">Diaporthe vaccinii</name>
    <dbReference type="NCBI Taxonomy" id="105482"/>
    <lineage>
        <taxon>Eukaryota</taxon>
        <taxon>Fungi</taxon>
        <taxon>Dikarya</taxon>
        <taxon>Ascomycota</taxon>
        <taxon>Pezizomycotina</taxon>
        <taxon>Sordariomycetes</taxon>
        <taxon>Sordariomycetidae</taxon>
        <taxon>Diaporthales</taxon>
        <taxon>Diaporthaceae</taxon>
        <taxon>Diaporthe</taxon>
        <taxon>Diaporthe eres species complex</taxon>
    </lineage>
</organism>
<dbReference type="PROSITE" id="PS51186">
    <property type="entry name" value="GNAT"/>
    <property type="match status" value="1"/>
</dbReference>
<evidence type="ECO:0000313" key="6">
    <source>
        <dbReference type="Proteomes" id="UP001600888"/>
    </source>
</evidence>
<keyword evidence="6" id="KW-1185">Reference proteome</keyword>
<feature type="compositionally biased region" description="Low complexity" evidence="3">
    <location>
        <begin position="414"/>
        <end position="428"/>
    </location>
</feature>
<dbReference type="InterPro" id="IPR016181">
    <property type="entry name" value="Acyl_CoA_acyltransferase"/>
</dbReference>
<dbReference type="Pfam" id="PF00583">
    <property type="entry name" value="Acetyltransf_1"/>
    <property type="match status" value="1"/>
</dbReference>
<dbReference type="PANTHER" id="PTHR42919">
    <property type="entry name" value="N-ALPHA-ACETYLTRANSFERASE"/>
    <property type="match status" value="1"/>
</dbReference>
<feature type="region of interest" description="Disordered" evidence="3">
    <location>
        <begin position="1"/>
        <end position="92"/>
    </location>
</feature>
<proteinExistence type="predicted"/>
<feature type="region of interest" description="Disordered" evidence="3">
    <location>
        <begin position="352"/>
        <end position="445"/>
    </location>
</feature>
<evidence type="ECO:0000259" key="4">
    <source>
        <dbReference type="PROSITE" id="PS51186"/>
    </source>
</evidence>
<keyword evidence="1" id="KW-0808">Transferase</keyword>
<dbReference type="EMBL" id="JBAWTH010000005">
    <property type="protein sequence ID" value="KAL2291636.1"/>
    <property type="molecule type" value="Genomic_DNA"/>
</dbReference>
<accession>A0ABR4FAB1</accession>
<feature type="compositionally biased region" description="Polar residues" evidence="3">
    <location>
        <begin position="33"/>
        <end position="50"/>
    </location>
</feature>
<dbReference type="Proteomes" id="UP001600888">
    <property type="component" value="Unassembled WGS sequence"/>
</dbReference>
<feature type="compositionally biased region" description="Pro residues" evidence="3">
    <location>
        <begin position="358"/>
        <end position="377"/>
    </location>
</feature>
<dbReference type="SUPFAM" id="SSF55729">
    <property type="entry name" value="Acyl-CoA N-acyltransferases (Nat)"/>
    <property type="match status" value="1"/>
</dbReference>
<gene>
    <name evidence="5" type="ORF">FJTKL_11863</name>
</gene>
<dbReference type="InterPro" id="IPR051556">
    <property type="entry name" value="N-term/lysine_N-AcTrnsfr"/>
</dbReference>
<evidence type="ECO:0000256" key="2">
    <source>
        <dbReference type="ARBA" id="ARBA00023315"/>
    </source>
</evidence>
<keyword evidence="2" id="KW-0012">Acyltransferase</keyword>
<feature type="compositionally biased region" description="Low complexity" evidence="3">
    <location>
        <begin position="8"/>
        <end position="30"/>
    </location>
</feature>
<name>A0ABR4FAB1_9PEZI</name>
<evidence type="ECO:0000256" key="1">
    <source>
        <dbReference type="ARBA" id="ARBA00022679"/>
    </source>
</evidence>
<dbReference type="PANTHER" id="PTHR42919:SF8">
    <property type="entry name" value="N-ALPHA-ACETYLTRANSFERASE 50"/>
    <property type="match status" value="1"/>
</dbReference>
<feature type="domain" description="N-acetyltransferase" evidence="4">
    <location>
        <begin position="113"/>
        <end position="308"/>
    </location>
</feature>
<feature type="compositionally biased region" description="Pro residues" evidence="3">
    <location>
        <begin position="74"/>
        <end position="89"/>
    </location>
</feature>
<sequence length="445" mass="46675">MTRPIHHPSTTTQPSPSTAPSTSTSVPQPAMSRAQQPSILSFFQPNNKQQPPKYAAPPISQAQQQQPPLQQVPSPAPPPPPPPPQPVAPVAPVIPASPVTALPPSTPSPHPSATIVPVADAHIPALRRINALLLPVNYTDSFYKAILDPAQSGLFSRAILFRDGADGPGPAAPAPKVVGGLVCRLEPSPFDPATGAFSPDLARRAHARVSPPDARVLYVQSLGVLAPYRGLGLAAAAVEGIFDAVRAVAADARGNGLNIGWIYAHVWTENHDALEWYARRGFERDARLENYYFKLQPGSAWVMKRRVLPLGMGDEAGGSQRTWAAINGHAAHQPSAVPASVTAAVVNLPGFSPADGLPTPPPSAANGPPPAARPGPPGSSLSFQNKRPDMEWNDLPEDMVAAARTTSRTKDLLSPPTGSGSSSRSSSTAGRKKKDRAYPTAAFGS</sequence>
<evidence type="ECO:0000256" key="3">
    <source>
        <dbReference type="SAM" id="MobiDB-lite"/>
    </source>
</evidence>
<comment type="caution">
    <text evidence="5">The sequence shown here is derived from an EMBL/GenBank/DDBJ whole genome shotgun (WGS) entry which is preliminary data.</text>
</comment>
<reference evidence="5 6" key="1">
    <citation type="submission" date="2024-03" db="EMBL/GenBank/DDBJ databases">
        <title>A high-quality draft genome sequence of Diaporthe vaccinii, a causative agent of upright dieback and viscid rot disease in cranberry plants.</title>
        <authorList>
            <person name="Sarrasin M."/>
            <person name="Lang B.F."/>
            <person name="Burger G."/>
        </authorList>
    </citation>
    <scope>NUCLEOTIDE SEQUENCE [LARGE SCALE GENOMIC DNA]</scope>
    <source>
        <strain evidence="5 6">IS7</strain>
    </source>
</reference>
<dbReference type="Gene3D" id="3.40.630.30">
    <property type="match status" value="1"/>
</dbReference>